<evidence type="ECO:0000313" key="4">
    <source>
        <dbReference type="EMBL" id="GEU90012.1"/>
    </source>
</evidence>
<feature type="region of interest" description="Disordered" evidence="2">
    <location>
        <begin position="258"/>
        <end position="290"/>
    </location>
</feature>
<dbReference type="GO" id="GO:0003676">
    <property type="term" value="F:nucleic acid binding"/>
    <property type="evidence" value="ECO:0007669"/>
    <property type="project" value="InterPro"/>
</dbReference>
<reference evidence="4" key="1">
    <citation type="journal article" date="2019" name="Sci. Rep.">
        <title>Draft genome of Tanacetum cinerariifolium, the natural source of mosquito coil.</title>
        <authorList>
            <person name="Yamashiro T."/>
            <person name="Shiraishi A."/>
            <person name="Satake H."/>
            <person name="Nakayama K."/>
        </authorList>
    </citation>
    <scope>NUCLEOTIDE SEQUENCE</scope>
</reference>
<proteinExistence type="predicted"/>
<protein>
    <recommendedName>
        <fullName evidence="3">CCHC-type domain-containing protein</fullName>
    </recommendedName>
</protein>
<feature type="domain" description="CCHC-type" evidence="3">
    <location>
        <begin position="646"/>
        <end position="660"/>
    </location>
</feature>
<dbReference type="SMART" id="SM00343">
    <property type="entry name" value="ZnF_C2HC"/>
    <property type="match status" value="1"/>
</dbReference>
<keyword evidence="1" id="KW-0863">Zinc-finger</keyword>
<evidence type="ECO:0000256" key="2">
    <source>
        <dbReference type="SAM" id="MobiDB-lite"/>
    </source>
</evidence>
<dbReference type="SUPFAM" id="SSF57756">
    <property type="entry name" value="Retrovirus zinc finger-like domains"/>
    <property type="match status" value="1"/>
</dbReference>
<dbReference type="Pfam" id="PF14223">
    <property type="entry name" value="Retrotran_gag_2"/>
    <property type="match status" value="1"/>
</dbReference>
<evidence type="ECO:0000256" key="1">
    <source>
        <dbReference type="PROSITE-ProRule" id="PRU00047"/>
    </source>
</evidence>
<dbReference type="AlphaFoldDB" id="A0A6L2NYB1"/>
<feature type="region of interest" description="Disordered" evidence="2">
    <location>
        <begin position="662"/>
        <end position="681"/>
    </location>
</feature>
<dbReference type="Pfam" id="PF00098">
    <property type="entry name" value="zf-CCHC"/>
    <property type="match status" value="1"/>
</dbReference>
<dbReference type="InterPro" id="IPR036875">
    <property type="entry name" value="Znf_CCHC_sf"/>
</dbReference>
<dbReference type="PANTHER" id="PTHR35317:SF23">
    <property type="entry name" value="OS04G0629600 PROTEIN"/>
    <property type="match status" value="1"/>
</dbReference>
<keyword evidence="1" id="KW-0479">Metal-binding</keyword>
<dbReference type="EMBL" id="BKCJ010010088">
    <property type="protein sequence ID" value="GEU90012.1"/>
    <property type="molecule type" value="Genomic_DNA"/>
</dbReference>
<dbReference type="GO" id="GO:0008270">
    <property type="term" value="F:zinc ion binding"/>
    <property type="evidence" value="ECO:0007669"/>
    <property type="project" value="UniProtKB-KW"/>
</dbReference>
<dbReference type="InterPro" id="IPR001878">
    <property type="entry name" value="Znf_CCHC"/>
</dbReference>
<accession>A0A6L2NYB1</accession>
<dbReference type="PROSITE" id="PS50158">
    <property type="entry name" value="ZF_CCHC"/>
    <property type="match status" value="1"/>
</dbReference>
<dbReference type="PANTHER" id="PTHR35317">
    <property type="entry name" value="OS04G0629600 PROTEIN"/>
    <property type="match status" value="1"/>
</dbReference>
<gene>
    <name evidence="4" type="ORF">Tci_061990</name>
</gene>
<feature type="compositionally biased region" description="Polar residues" evidence="2">
    <location>
        <begin position="278"/>
        <end position="290"/>
    </location>
</feature>
<comment type="caution">
    <text evidence="4">The sequence shown here is derived from an EMBL/GenBank/DDBJ whole genome shotgun (WGS) entry which is preliminary data.</text>
</comment>
<organism evidence="4">
    <name type="scientific">Tanacetum cinerariifolium</name>
    <name type="common">Dalmatian daisy</name>
    <name type="synonym">Chrysanthemum cinerariifolium</name>
    <dbReference type="NCBI Taxonomy" id="118510"/>
    <lineage>
        <taxon>Eukaryota</taxon>
        <taxon>Viridiplantae</taxon>
        <taxon>Streptophyta</taxon>
        <taxon>Embryophyta</taxon>
        <taxon>Tracheophyta</taxon>
        <taxon>Spermatophyta</taxon>
        <taxon>Magnoliopsida</taxon>
        <taxon>eudicotyledons</taxon>
        <taxon>Gunneridae</taxon>
        <taxon>Pentapetalae</taxon>
        <taxon>asterids</taxon>
        <taxon>campanulids</taxon>
        <taxon>Asterales</taxon>
        <taxon>Asteraceae</taxon>
        <taxon>Asteroideae</taxon>
        <taxon>Anthemideae</taxon>
        <taxon>Anthemidinae</taxon>
        <taxon>Tanacetum</taxon>
    </lineage>
</organism>
<keyword evidence="1" id="KW-0862">Zinc</keyword>
<name>A0A6L2NYB1_TANCI</name>
<sequence length="710" mass="81026">MRIEKYFLMTDYSLCEVILNGDSPIPMRVIDGVVQPVVSTTAEQRLARKNELKARCNLLMALPDKHQLKFNIHKDAKTLMEAIEKRFGGNKETKKVQKTLFKQQYENFTGLSSESIDQIHDRLQKLINQLETLGESLSQEDINLKFLRSLPVGWRTHTLIWRNKTELEDQSLDDLFNSLKIYEAEVKISAVNSVSVASTKVHVFALPNVDTLSDAIIYSFFASQSNCPRLDNDDLKQIDANDLEEMDLKWQMSMLTMRTRRSPKDNRNKKTQRRNVPVETSTSNALVSHSESDVSMPTTLVYARYKSGEGYHAVHPPFTGTFMPFKPDLVFHDAPTVNKTIPTTFNVEPSTTKPTQDLTLLNKPSAPIIKDWVSDLEDESEGIPTASDEFPLPEEVPTASEEKFHLLNKRYATADKDCISNEDKEMEHSNTTPAKILILDIGKFKQWKFRIQQYLQNEHYALWEVIEFGDSYEAPKDGAAIDQQVMEIREELLQSLLKTCKRGRMTSRGDLDTMSLDDLYNHQKVYEPEVQKKLDSQNMAFISSANNSSENEEVNTAGVSTASANVAAASISFDTACAYITSQSNGSQIKYKDINHIDEDDIKEMDIKWNMALLNMRADRFWKKTGKKISIQSIYVAGFDKSKVECFNCHKMGHFARECRAPRSQERGRRENIRQGSKEEEQAPKALIAIDGVGWDWSYDMCLNTHIFDP</sequence>
<dbReference type="Gene3D" id="4.10.60.10">
    <property type="entry name" value="Zinc finger, CCHC-type"/>
    <property type="match status" value="1"/>
</dbReference>
<evidence type="ECO:0000259" key="3">
    <source>
        <dbReference type="PROSITE" id="PS50158"/>
    </source>
</evidence>